<gene>
    <name evidence="1" type="ORF">LCGC14_1706420</name>
</gene>
<protein>
    <submittedName>
        <fullName evidence="1">Uncharacterized protein</fullName>
    </submittedName>
</protein>
<dbReference type="AlphaFoldDB" id="A0A0F9I438"/>
<organism evidence="1">
    <name type="scientific">marine sediment metagenome</name>
    <dbReference type="NCBI Taxonomy" id="412755"/>
    <lineage>
        <taxon>unclassified sequences</taxon>
        <taxon>metagenomes</taxon>
        <taxon>ecological metagenomes</taxon>
    </lineage>
</organism>
<proteinExistence type="predicted"/>
<evidence type="ECO:0000313" key="1">
    <source>
        <dbReference type="EMBL" id="KKM14409.1"/>
    </source>
</evidence>
<reference evidence="1" key="1">
    <citation type="journal article" date="2015" name="Nature">
        <title>Complex archaea that bridge the gap between prokaryotes and eukaryotes.</title>
        <authorList>
            <person name="Spang A."/>
            <person name="Saw J.H."/>
            <person name="Jorgensen S.L."/>
            <person name="Zaremba-Niedzwiedzka K."/>
            <person name="Martijn J."/>
            <person name="Lind A.E."/>
            <person name="van Eijk R."/>
            <person name="Schleper C."/>
            <person name="Guy L."/>
            <person name="Ettema T.J."/>
        </authorList>
    </citation>
    <scope>NUCLEOTIDE SEQUENCE</scope>
</reference>
<sequence length="53" mass="5891">MLFVYAPWLCGYRPVTKQPRDGVQTALLVKKFVNSAPSRPIRSMLGVSMSVPP</sequence>
<dbReference type="EMBL" id="LAZR01015153">
    <property type="protein sequence ID" value="KKM14409.1"/>
    <property type="molecule type" value="Genomic_DNA"/>
</dbReference>
<comment type="caution">
    <text evidence="1">The sequence shown here is derived from an EMBL/GenBank/DDBJ whole genome shotgun (WGS) entry which is preliminary data.</text>
</comment>
<name>A0A0F9I438_9ZZZZ</name>
<accession>A0A0F9I438</accession>